<sequence length="284" mass="31959">MQPLPRDFLTQLAQNYNLTEEQQEAFVERFSSNKNLLEIAETLNITPNAFQTRMTGVYSKFSISGKGPGKVRQLHDFLIKKHQKSHASTITEPSHPAINTVKEATLEAYRNFAPLAGDPEIINLITQGEGHHLEFKSTARWNLRENKKDKAMEHEIVKTVAGFLNANGGILLIGVNDEGVLLGLNSDYKTLTKNSADKFKLFLNNDLLLQEIGKECGTLWQITVHQVSGFELCSVVVKPSPKPIYVKVKDKGGKEEDCFYIRSNNSTVKLNLKQAVEYAKARWK</sequence>
<dbReference type="Gene3D" id="3.30.950.30">
    <property type="entry name" value="Schlafen, AAA domain"/>
    <property type="match status" value="1"/>
</dbReference>
<evidence type="ECO:0000313" key="3">
    <source>
        <dbReference type="Proteomes" id="UP001525890"/>
    </source>
</evidence>
<dbReference type="Proteomes" id="UP001525890">
    <property type="component" value="Unassembled WGS sequence"/>
</dbReference>
<dbReference type="RefSeq" id="WP_368004722.1">
    <property type="nucleotide sequence ID" value="NZ_JAMXFF010000001.1"/>
</dbReference>
<evidence type="ECO:0000259" key="1">
    <source>
        <dbReference type="Pfam" id="PF04326"/>
    </source>
</evidence>
<protein>
    <submittedName>
        <fullName evidence="2">DNA binding domain-containing protein</fullName>
    </submittedName>
</protein>
<organism evidence="2 3">
    <name type="scientific">Laspinema palackyanum D2a</name>
    <dbReference type="NCBI Taxonomy" id="2953684"/>
    <lineage>
        <taxon>Bacteria</taxon>
        <taxon>Bacillati</taxon>
        <taxon>Cyanobacteriota</taxon>
        <taxon>Cyanophyceae</taxon>
        <taxon>Oscillatoriophycideae</taxon>
        <taxon>Oscillatoriales</taxon>
        <taxon>Laspinemataceae</taxon>
        <taxon>Laspinema</taxon>
        <taxon>Laspinema palackyanum</taxon>
    </lineage>
</organism>
<name>A0ABT2MJQ2_9CYAN</name>
<dbReference type="PANTHER" id="PTHR30595:SF6">
    <property type="entry name" value="SCHLAFEN ALBA-2 DOMAIN-CONTAINING PROTEIN"/>
    <property type="match status" value="1"/>
</dbReference>
<dbReference type="InterPro" id="IPR007421">
    <property type="entry name" value="Schlafen_AlbA_2_dom"/>
</dbReference>
<proteinExistence type="predicted"/>
<evidence type="ECO:0000313" key="2">
    <source>
        <dbReference type="EMBL" id="MCT7964974.1"/>
    </source>
</evidence>
<reference evidence="2 3" key="1">
    <citation type="journal article" date="2022" name="Front. Microbiol.">
        <title>High genomic differentiation and limited gene flow indicate recent cryptic speciation within the genus Laspinema (cyanobacteria).</title>
        <authorList>
            <person name="Stanojkovic A."/>
            <person name="Skoupy S."/>
            <person name="Skaloud P."/>
            <person name="Dvorak P."/>
        </authorList>
    </citation>
    <scope>NUCLEOTIDE SEQUENCE [LARGE SCALE GENOMIC DNA]</scope>
    <source>
        <strain evidence="2 3">D2a</strain>
    </source>
</reference>
<dbReference type="Pfam" id="PF04326">
    <property type="entry name" value="SLFN_AlbA_2"/>
    <property type="match status" value="1"/>
</dbReference>
<gene>
    <name evidence="2" type="ORF">NG799_01340</name>
</gene>
<accession>A0ABT2MJQ2</accession>
<dbReference type="InterPro" id="IPR038461">
    <property type="entry name" value="Schlafen_AlbA_2_dom_sf"/>
</dbReference>
<feature type="domain" description="Schlafen AlbA-2" evidence="1">
    <location>
        <begin position="129"/>
        <end position="271"/>
    </location>
</feature>
<comment type="caution">
    <text evidence="2">The sequence shown here is derived from an EMBL/GenBank/DDBJ whole genome shotgun (WGS) entry which is preliminary data.</text>
</comment>
<keyword evidence="3" id="KW-1185">Reference proteome</keyword>
<dbReference type="PANTHER" id="PTHR30595">
    <property type="entry name" value="GLPR-RELATED TRANSCRIPTIONAL REPRESSOR"/>
    <property type="match status" value="1"/>
</dbReference>
<dbReference type="EMBL" id="JAMXFF010000001">
    <property type="protein sequence ID" value="MCT7964974.1"/>
    <property type="molecule type" value="Genomic_DNA"/>
</dbReference>